<evidence type="ECO:0000256" key="3">
    <source>
        <dbReference type="ARBA" id="ARBA00023163"/>
    </source>
</evidence>
<dbReference type="InterPro" id="IPR028082">
    <property type="entry name" value="Peripla_BP_I"/>
</dbReference>
<keyword evidence="6" id="KW-1185">Reference proteome</keyword>
<feature type="domain" description="Transcriptional regulator LacI/GalR-like sensor" evidence="4">
    <location>
        <begin position="129"/>
        <end position="286"/>
    </location>
</feature>
<proteinExistence type="predicted"/>
<evidence type="ECO:0000313" key="5">
    <source>
        <dbReference type="EMBL" id="GEA89475.1"/>
    </source>
</evidence>
<dbReference type="Gene3D" id="3.40.50.2300">
    <property type="match status" value="2"/>
</dbReference>
<sequence>MRTGRSRLADVKSRADAVGLVLARPARMLGLEPFFMELIAGIEETLAADSRSLLLHVVPDHEAEIRAYRRWGQGEMVDAVVVVNLVDDDPRLPVLVELGIPTVVVGGPRGDLPFSNVWIDNAQVTRDAVRHLVALGHRDIARVSGPHALAHTQDRTHAFVGECERLGVHGTVLEGDYTEASGTRATRALLGRRGAPSAIVYDNDVMAVAGLGVAGEMGVPVPERLSLVAWDDSALCRLAHPPLSAMSLDVHAMGTQVADCVLNVVAGGPVTSYEAKLPRLVTRGTTAAFAPAPAAD</sequence>
<comment type="caution">
    <text evidence="5">The sequence shown here is derived from an EMBL/GenBank/DDBJ whole genome shotgun (WGS) entry which is preliminary data.</text>
</comment>
<dbReference type="GO" id="GO:0003700">
    <property type="term" value="F:DNA-binding transcription factor activity"/>
    <property type="evidence" value="ECO:0007669"/>
    <property type="project" value="TreeGrafter"/>
</dbReference>
<dbReference type="AlphaFoldDB" id="A0A4Y3L1Q2"/>
<evidence type="ECO:0000256" key="2">
    <source>
        <dbReference type="ARBA" id="ARBA00023125"/>
    </source>
</evidence>
<dbReference type="PANTHER" id="PTHR30146:SF155">
    <property type="entry name" value="ALANINE RACEMASE"/>
    <property type="match status" value="1"/>
</dbReference>
<dbReference type="SUPFAM" id="SSF53822">
    <property type="entry name" value="Periplasmic binding protein-like I"/>
    <property type="match status" value="1"/>
</dbReference>
<keyword evidence="1" id="KW-0805">Transcription regulation</keyword>
<dbReference type="Proteomes" id="UP000317046">
    <property type="component" value="Unassembled WGS sequence"/>
</dbReference>
<gene>
    <name evidence="5" type="primary">lacI_4</name>
    <name evidence="5" type="ORF">CCE01nite_34240</name>
</gene>
<keyword evidence="2" id="KW-0238">DNA-binding</keyword>
<dbReference type="PANTHER" id="PTHR30146">
    <property type="entry name" value="LACI-RELATED TRANSCRIPTIONAL REPRESSOR"/>
    <property type="match status" value="1"/>
</dbReference>
<keyword evidence="3" id="KW-0804">Transcription</keyword>
<protein>
    <submittedName>
        <fullName evidence="5">LacI family transcriptional regulator</fullName>
    </submittedName>
</protein>
<evidence type="ECO:0000259" key="4">
    <source>
        <dbReference type="Pfam" id="PF13377"/>
    </source>
</evidence>
<accession>A0A4Y3L1Q2</accession>
<dbReference type="InterPro" id="IPR046335">
    <property type="entry name" value="LacI/GalR-like_sensor"/>
</dbReference>
<organism evidence="5 6">
    <name type="scientific">Cellulomonas cellasea</name>
    <dbReference type="NCBI Taxonomy" id="43670"/>
    <lineage>
        <taxon>Bacteria</taxon>
        <taxon>Bacillati</taxon>
        <taxon>Actinomycetota</taxon>
        <taxon>Actinomycetes</taxon>
        <taxon>Micrococcales</taxon>
        <taxon>Cellulomonadaceae</taxon>
        <taxon>Cellulomonas</taxon>
    </lineage>
</organism>
<dbReference type="EMBL" id="BJLR01000032">
    <property type="protein sequence ID" value="GEA89475.1"/>
    <property type="molecule type" value="Genomic_DNA"/>
</dbReference>
<reference evidence="5" key="1">
    <citation type="submission" date="2019-06" db="EMBL/GenBank/DDBJ databases">
        <title>Whole genome shotgun sequence of Cellulomonas cellasea NBRC 3753.</title>
        <authorList>
            <person name="Hosoyama A."/>
            <person name="Uohara A."/>
            <person name="Ohji S."/>
            <person name="Ichikawa N."/>
        </authorList>
    </citation>
    <scope>NUCLEOTIDE SEQUENCE [LARGE SCALE GENOMIC DNA]</scope>
    <source>
        <strain evidence="5">NBRC 3753</strain>
    </source>
</reference>
<evidence type="ECO:0000256" key="1">
    <source>
        <dbReference type="ARBA" id="ARBA00023015"/>
    </source>
</evidence>
<dbReference type="Pfam" id="PF13377">
    <property type="entry name" value="Peripla_BP_3"/>
    <property type="match status" value="1"/>
</dbReference>
<evidence type="ECO:0000313" key="6">
    <source>
        <dbReference type="Proteomes" id="UP000317046"/>
    </source>
</evidence>
<dbReference type="GO" id="GO:0000976">
    <property type="term" value="F:transcription cis-regulatory region binding"/>
    <property type="evidence" value="ECO:0007669"/>
    <property type="project" value="TreeGrafter"/>
</dbReference>
<name>A0A4Y3L1Q2_9CELL</name>